<evidence type="ECO:0000313" key="1">
    <source>
        <dbReference type="EMBL" id="DAE29136.1"/>
    </source>
</evidence>
<protein>
    <submittedName>
        <fullName evidence="1">Uncharacterized protein</fullName>
    </submittedName>
</protein>
<accession>A0A8S5RCN2</accession>
<reference evidence="1" key="1">
    <citation type="journal article" date="2021" name="Proc. Natl. Acad. Sci. U.S.A.">
        <title>A Catalog of Tens of Thousands of Viruses from Human Metagenomes Reveals Hidden Associations with Chronic Diseases.</title>
        <authorList>
            <person name="Tisza M.J."/>
            <person name="Buck C.B."/>
        </authorList>
    </citation>
    <scope>NUCLEOTIDE SEQUENCE</scope>
    <source>
        <strain evidence="1">Ctx9V1</strain>
    </source>
</reference>
<sequence>MIRLTFYCALNIFLRYLFLAFLLPNKPPNNPVIAPTAPPISVPTPGIAEPIEAPAAAPDPTIPNVAFLFDLDISSIAFCLLISFCAW</sequence>
<organism evidence="1">
    <name type="scientific">virus sp. ctx9V1</name>
    <dbReference type="NCBI Taxonomy" id="2828001"/>
    <lineage>
        <taxon>Viruses</taxon>
    </lineage>
</organism>
<name>A0A8S5RCN2_9VIRU</name>
<dbReference type="EMBL" id="BK059093">
    <property type="protein sequence ID" value="DAE29136.1"/>
    <property type="molecule type" value="Genomic_DNA"/>
</dbReference>
<proteinExistence type="predicted"/>